<accession>A0AAD7C5X9</accession>
<evidence type="ECO:0000313" key="3">
    <source>
        <dbReference type="EMBL" id="KAJ7639533.1"/>
    </source>
</evidence>
<name>A0AAD7C5X9_9AGAR</name>
<dbReference type="AlphaFoldDB" id="A0AAD7C5X9"/>
<proteinExistence type="predicted"/>
<reference evidence="3" key="1">
    <citation type="submission" date="2023-03" db="EMBL/GenBank/DDBJ databases">
        <title>Massive genome expansion in bonnet fungi (Mycena s.s.) driven by repeated elements and novel gene families across ecological guilds.</title>
        <authorList>
            <consortium name="Lawrence Berkeley National Laboratory"/>
            <person name="Harder C.B."/>
            <person name="Miyauchi S."/>
            <person name="Viragh M."/>
            <person name="Kuo A."/>
            <person name="Thoen E."/>
            <person name="Andreopoulos B."/>
            <person name="Lu D."/>
            <person name="Skrede I."/>
            <person name="Drula E."/>
            <person name="Henrissat B."/>
            <person name="Morin E."/>
            <person name="Kohler A."/>
            <person name="Barry K."/>
            <person name="LaButti K."/>
            <person name="Morin E."/>
            <person name="Salamov A."/>
            <person name="Lipzen A."/>
            <person name="Mereny Z."/>
            <person name="Hegedus B."/>
            <person name="Baldrian P."/>
            <person name="Stursova M."/>
            <person name="Weitz H."/>
            <person name="Taylor A."/>
            <person name="Grigoriev I.V."/>
            <person name="Nagy L.G."/>
            <person name="Martin F."/>
            <person name="Kauserud H."/>
        </authorList>
    </citation>
    <scope>NUCLEOTIDE SEQUENCE</scope>
    <source>
        <strain evidence="3">9284</strain>
    </source>
</reference>
<evidence type="ECO:0000256" key="2">
    <source>
        <dbReference type="SAM" id="Phobius"/>
    </source>
</evidence>
<keyword evidence="4" id="KW-1185">Reference proteome</keyword>
<comment type="caution">
    <text evidence="3">The sequence shown here is derived from an EMBL/GenBank/DDBJ whole genome shotgun (WGS) entry which is preliminary data.</text>
</comment>
<evidence type="ECO:0000256" key="1">
    <source>
        <dbReference type="SAM" id="MobiDB-lite"/>
    </source>
</evidence>
<feature type="region of interest" description="Disordered" evidence="1">
    <location>
        <begin position="127"/>
        <end position="168"/>
    </location>
</feature>
<sequence>MQTEFIPGSDSRFIIVNLQQPRIIRTEAEFSDSSVLDGITSVGGFWTFVDGIFTVLFGANVLYFAMGSRPLSALGLVHVFQRSQLVRNWNDDFPALRTEGGSPGSKSAGVVAFLRERLVNIEDVSVPPTAKAAKPSQGDAEFGPTSEDKGAEEALAENDNVSMPLLPG</sequence>
<evidence type="ECO:0000313" key="4">
    <source>
        <dbReference type="Proteomes" id="UP001221142"/>
    </source>
</evidence>
<gene>
    <name evidence="3" type="ORF">FB45DRAFT_428352</name>
</gene>
<feature type="transmembrane region" description="Helical" evidence="2">
    <location>
        <begin position="45"/>
        <end position="65"/>
    </location>
</feature>
<keyword evidence="2" id="KW-0812">Transmembrane</keyword>
<keyword evidence="2" id="KW-1133">Transmembrane helix</keyword>
<protein>
    <submittedName>
        <fullName evidence="3">Uncharacterized protein</fullName>
    </submittedName>
</protein>
<dbReference type="Proteomes" id="UP001221142">
    <property type="component" value="Unassembled WGS sequence"/>
</dbReference>
<dbReference type="EMBL" id="JARKIF010000005">
    <property type="protein sequence ID" value="KAJ7639533.1"/>
    <property type="molecule type" value="Genomic_DNA"/>
</dbReference>
<organism evidence="3 4">
    <name type="scientific">Roridomyces roridus</name>
    <dbReference type="NCBI Taxonomy" id="1738132"/>
    <lineage>
        <taxon>Eukaryota</taxon>
        <taxon>Fungi</taxon>
        <taxon>Dikarya</taxon>
        <taxon>Basidiomycota</taxon>
        <taxon>Agaricomycotina</taxon>
        <taxon>Agaricomycetes</taxon>
        <taxon>Agaricomycetidae</taxon>
        <taxon>Agaricales</taxon>
        <taxon>Marasmiineae</taxon>
        <taxon>Mycenaceae</taxon>
        <taxon>Roridomyces</taxon>
    </lineage>
</organism>
<keyword evidence="2" id="KW-0472">Membrane</keyword>